<name>A0A0V1M8M7_9BILA</name>
<dbReference type="EMBL" id="JYDO01000173">
    <property type="protein sequence ID" value="KRZ68145.1"/>
    <property type="molecule type" value="Genomic_DNA"/>
</dbReference>
<sequence>MLTKISYRNRVGSLMYFTVTTRPDIAFAVSMLSQFVEKFGKQHWMAAKRVLRYLRKTTLIGVQIMMILSSIQDKSPFLETWQSNWEARKQNTVTLSTTAAEYMEMSEASKKAIHLKQLIKETTGESKMVTLDVNNQEAERPAMNPIFHVRTKHIDIRHHFIRDVMQRKKVELCCLPNELMIADLLTKALLKEKHKKCISNFGIEKKWNENPDRIQ</sequence>
<reference evidence="1 2" key="1">
    <citation type="submission" date="2015-01" db="EMBL/GenBank/DDBJ databases">
        <title>Evolution of Trichinella species and genotypes.</title>
        <authorList>
            <person name="Korhonen P.K."/>
            <person name="Edoardo P."/>
            <person name="Giuseppe L.R."/>
            <person name="Gasser R.B."/>
        </authorList>
    </citation>
    <scope>NUCLEOTIDE SEQUENCE [LARGE SCALE GENOMIC DNA]</scope>
    <source>
        <strain evidence="1">ISS1980</strain>
    </source>
</reference>
<dbReference type="AlphaFoldDB" id="A0A0V1M8M7"/>
<comment type="caution">
    <text evidence="1">The sequence shown here is derived from an EMBL/GenBank/DDBJ whole genome shotgun (WGS) entry which is preliminary data.</text>
</comment>
<accession>A0A0V1M8M7</accession>
<dbReference type="PANTHER" id="PTHR11439:SF467">
    <property type="entry name" value="INTEGRASE CATALYTIC DOMAIN-CONTAINING PROTEIN"/>
    <property type="match status" value="1"/>
</dbReference>
<dbReference type="PANTHER" id="PTHR11439">
    <property type="entry name" value="GAG-POL-RELATED RETROTRANSPOSON"/>
    <property type="match status" value="1"/>
</dbReference>
<proteinExistence type="predicted"/>
<dbReference type="Proteomes" id="UP000054843">
    <property type="component" value="Unassembled WGS sequence"/>
</dbReference>
<dbReference type="CDD" id="cd09272">
    <property type="entry name" value="RNase_HI_RT_Ty1"/>
    <property type="match status" value="1"/>
</dbReference>
<evidence type="ECO:0000313" key="2">
    <source>
        <dbReference type="Proteomes" id="UP000054843"/>
    </source>
</evidence>
<evidence type="ECO:0000313" key="1">
    <source>
        <dbReference type="EMBL" id="KRZ68145.1"/>
    </source>
</evidence>
<keyword evidence="2" id="KW-1185">Reference proteome</keyword>
<dbReference type="OrthoDB" id="5919797at2759"/>
<dbReference type="STRING" id="268474.A0A0V1M8M7"/>
<gene>
    <name evidence="1" type="ORF">T10_6533</name>
</gene>
<protein>
    <submittedName>
        <fullName evidence="1">Retrovirus-related Pol polyprotein from transposon TNT 1-94</fullName>
    </submittedName>
</protein>
<organism evidence="1 2">
    <name type="scientific">Trichinella papuae</name>
    <dbReference type="NCBI Taxonomy" id="268474"/>
    <lineage>
        <taxon>Eukaryota</taxon>
        <taxon>Metazoa</taxon>
        <taxon>Ecdysozoa</taxon>
        <taxon>Nematoda</taxon>
        <taxon>Enoplea</taxon>
        <taxon>Dorylaimia</taxon>
        <taxon>Trichinellida</taxon>
        <taxon>Trichinellidae</taxon>
        <taxon>Trichinella</taxon>
    </lineage>
</organism>